<dbReference type="EMBL" id="WVUD01000026">
    <property type="protein sequence ID" value="MYL84156.1"/>
    <property type="molecule type" value="Genomic_DNA"/>
</dbReference>
<evidence type="ECO:0000313" key="1">
    <source>
        <dbReference type="EMBL" id="MYL84156.1"/>
    </source>
</evidence>
<accession>A0A7C9NKN1</accession>
<evidence type="ECO:0000313" key="2">
    <source>
        <dbReference type="Proteomes" id="UP000482487"/>
    </source>
</evidence>
<sequence length="209" mass="23464">MEQERGFAIIERLLQALKAHGAHAAAKRLAWAQPLVTEGDAAALRSLALRHCREYALDADWVLLGWGRPENAAPLPELTPVFAMSSVNPDTGRWQRREIERIALSPDLLAPGRFVSRMEERCLEPRIVQGAYLVIDTKDAHVPRDRESPSAFAVDLRGEGLVVRLARHERSGSRLEWYGLTSDCPSFFTPPKDQDKRLVGRVVWVAQPL</sequence>
<comment type="caution">
    <text evidence="1">The sequence shown here is derived from an EMBL/GenBank/DDBJ whole genome shotgun (WGS) entry which is preliminary data.</text>
</comment>
<gene>
    <name evidence="1" type="ORF">GTA51_13570</name>
</gene>
<dbReference type="SUPFAM" id="SSF51306">
    <property type="entry name" value="LexA/Signal peptidase"/>
    <property type="match status" value="1"/>
</dbReference>
<proteinExistence type="predicted"/>
<dbReference type="Proteomes" id="UP000482487">
    <property type="component" value="Unassembled WGS sequence"/>
</dbReference>
<dbReference type="AlphaFoldDB" id="A0A7C9NKN1"/>
<evidence type="ECO:0008006" key="3">
    <source>
        <dbReference type="Google" id="ProtNLM"/>
    </source>
</evidence>
<organism evidence="1 2">
    <name type="scientific">Solidesulfovibrio aerotolerans</name>
    <dbReference type="NCBI Taxonomy" id="295255"/>
    <lineage>
        <taxon>Bacteria</taxon>
        <taxon>Pseudomonadati</taxon>
        <taxon>Thermodesulfobacteriota</taxon>
        <taxon>Desulfovibrionia</taxon>
        <taxon>Desulfovibrionales</taxon>
        <taxon>Desulfovibrionaceae</taxon>
        <taxon>Solidesulfovibrio</taxon>
    </lineage>
</organism>
<dbReference type="OrthoDB" id="5454687at2"/>
<protein>
    <recommendedName>
        <fullName evidence="3">Peptidase S24/S26A/S26B/S26C domain-containing protein</fullName>
    </recommendedName>
</protein>
<dbReference type="InterPro" id="IPR036286">
    <property type="entry name" value="LexA/Signal_pep-like_sf"/>
</dbReference>
<name>A0A7C9NKN1_9BACT</name>
<dbReference type="RefSeq" id="WP_160961906.1">
    <property type="nucleotide sequence ID" value="NZ_WVUD01000026.1"/>
</dbReference>
<keyword evidence="2" id="KW-1185">Reference proteome</keyword>
<dbReference type="Gene3D" id="2.10.109.10">
    <property type="entry name" value="Umud Fragment, subunit A"/>
    <property type="match status" value="1"/>
</dbReference>
<reference evidence="1 2" key="1">
    <citation type="submission" date="2020-01" db="EMBL/GenBank/DDBJ databases">
        <title>Genome sequence of Desulfovibrio aerotolerans DSM 16695(T).</title>
        <authorList>
            <person name="Karnachuk O."/>
            <person name="Avakyan M."/>
            <person name="Mardanov A."/>
            <person name="Kadnikov V."/>
            <person name="Ravin N."/>
        </authorList>
    </citation>
    <scope>NUCLEOTIDE SEQUENCE [LARGE SCALE GENOMIC DNA]</scope>
    <source>
        <strain evidence="1 2">DSM 16695</strain>
    </source>
</reference>